<evidence type="ECO:0000313" key="2">
    <source>
        <dbReference type="EMBL" id="PHO15809.1"/>
    </source>
</evidence>
<organism evidence="1 4">
    <name type="scientific">Malaciobacter marinus</name>
    <dbReference type="NCBI Taxonomy" id="505249"/>
    <lineage>
        <taxon>Bacteria</taxon>
        <taxon>Pseudomonadati</taxon>
        <taxon>Campylobacterota</taxon>
        <taxon>Epsilonproteobacteria</taxon>
        <taxon>Campylobacterales</taxon>
        <taxon>Arcobacteraceae</taxon>
        <taxon>Malaciobacter</taxon>
    </lineage>
</organism>
<gene>
    <name evidence="1" type="ORF">AMRN_2818</name>
    <name evidence="2" type="ORF">CPH92_05120</name>
</gene>
<reference evidence="2" key="2">
    <citation type="submission" date="2017-09" db="EMBL/GenBank/DDBJ databases">
        <authorList>
            <person name="Perez-Cataluna A."/>
            <person name="Figueras M.J."/>
            <person name="Salas-Masso N."/>
        </authorList>
    </citation>
    <scope>NUCLEOTIDE SEQUENCE</scope>
    <source>
        <strain evidence="2">CECT 7727</strain>
    </source>
</reference>
<accession>A0A1T5BJ11</accession>
<sequence>MKTLILLIFINLSLFSNNIKKDVPLVSNDLYINECGACHFAYFPGLLPQNSWEKLMSDLENHFGDDATIDKKTFQTLSKFLKENSAEKNMNYKRSRKIVQSIPKNKIYIAISKTPYIHKKHKEIKKHLITQKEVKGLFNCTACHQGAKKAIFNDDDVDIPNYGKWED</sequence>
<dbReference type="RefSeq" id="WP_079578174.1">
    <property type="nucleotide sequence ID" value="NZ_CP032101.1"/>
</dbReference>
<dbReference type="EMBL" id="NXAO01000019">
    <property type="protein sequence ID" value="PHO15809.1"/>
    <property type="molecule type" value="Genomic_DNA"/>
</dbReference>
<dbReference type="KEGG" id="amar:AMRN_2818"/>
<name>A0A1T5BJ11_9BACT</name>
<protein>
    <submittedName>
        <fullName evidence="1 2">Cytochrome C</fullName>
    </submittedName>
</protein>
<dbReference type="InterPro" id="IPR018588">
    <property type="entry name" value="Dihaem_cytochrome-c"/>
</dbReference>
<reference evidence="1 4" key="3">
    <citation type="submission" date="2018-08" db="EMBL/GenBank/DDBJ databases">
        <title>Complete genome of the Arcobacter marinus type strain JCM 15502.</title>
        <authorList>
            <person name="Miller W.G."/>
            <person name="Yee E."/>
            <person name="Huynh S."/>
            <person name="Parker C.T."/>
        </authorList>
    </citation>
    <scope>NUCLEOTIDE SEQUENCE [LARGE SCALE GENOMIC DNA]</scope>
    <source>
        <strain evidence="1 4">JCM 15502</strain>
    </source>
</reference>
<keyword evidence="3" id="KW-1185">Reference proteome</keyword>
<dbReference type="Proteomes" id="UP000224740">
    <property type="component" value="Unassembled WGS sequence"/>
</dbReference>
<evidence type="ECO:0000313" key="3">
    <source>
        <dbReference type="Proteomes" id="UP000224740"/>
    </source>
</evidence>
<dbReference type="AlphaFoldDB" id="A0A1T5BJ11"/>
<reference evidence="3" key="1">
    <citation type="submission" date="2017-09" db="EMBL/GenBank/DDBJ databases">
        <title>Arcobacter canalis sp. nov., a new species isolated from a water canal contaminated with urban sewage.</title>
        <authorList>
            <person name="Perez-Cataluna A."/>
            <person name="Salas-Masso N."/>
            <person name="Figueras M.J."/>
        </authorList>
    </citation>
    <scope>NUCLEOTIDE SEQUENCE [LARGE SCALE GENOMIC DNA]</scope>
    <source>
        <strain evidence="3">CECT 7727</strain>
    </source>
</reference>
<dbReference type="Pfam" id="PF09626">
    <property type="entry name" value="DHC"/>
    <property type="match status" value="1"/>
</dbReference>
<evidence type="ECO:0000313" key="1">
    <source>
        <dbReference type="EMBL" id="AXX88510.1"/>
    </source>
</evidence>
<proteinExistence type="predicted"/>
<dbReference type="EMBL" id="CP032101">
    <property type="protein sequence ID" value="AXX88510.1"/>
    <property type="molecule type" value="Genomic_DNA"/>
</dbReference>
<dbReference type="Proteomes" id="UP000264693">
    <property type="component" value="Chromosome"/>
</dbReference>
<evidence type="ECO:0000313" key="4">
    <source>
        <dbReference type="Proteomes" id="UP000264693"/>
    </source>
</evidence>
<dbReference type="STRING" id="505249.SAMN06295997_11424"/>